<evidence type="ECO:0000313" key="3">
    <source>
        <dbReference type="Proteomes" id="UP001595764"/>
    </source>
</evidence>
<feature type="region of interest" description="Disordered" evidence="1">
    <location>
        <begin position="482"/>
        <end position="504"/>
    </location>
</feature>
<reference evidence="3" key="1">
    <citation type="journal article" date="2019" name="Int. J. Syst. Evol. Microbiol.">
        <title>The Global Catalogue of Microorganisms (GCM) 10K type strain sequencing project: providing services to taxonomists for standard genome sequencing and annotation.</title>
        <authorList>
            <consortium name="The Broad Institute Genomics Platform"/>
            <consortium name="The Broad Institute Genome Sequencing Center for Infectious Disease"/>
            <person name="Wu L."/>
            <person name="Ma J."/>
        </authorList>
    </citation>
    <scope>NUCLEOTIDE SEQUENCE [LARGE SCALE GENOMIC DNA]</scope>
    <source>
        <strain evidence="3">CGMCC 4.7682</strain>
    </source>
</reference>
<protein>
    <submittedName>
        <fullName evidence="2">Uncharacterized protein</fullName>
    </submittedName>
</protein>
<proteinExistence type="predicted"/>
<dbReference type="RefSeq" id="WP_377870768.1">
    <property type="nucleotide sequence ID" value="NZ_JBHMAY010000025.1"/>
</dbReference>
<keyword evidence="3" id="KW-1185">Reference proteome</keyword>
<sequence length="504" mass="54610">MNSGYLGDSQYSSLLSAALNGYWQTLERRWLHDAGLALQHGTVQIDGAPSALRPIPVQSMIHLRTCPIVAWAVDDGTPAKRPGTCDGWDTSRQAYVECHASGAFTQVGDWAWQQREHLANSIPDLAGGPDLSSLEEARTSLVAINDAMDTADSVGDHALNGLVDKLAITSDDNNNRAWMAGWTGLAANSLKGGFLSTVGPALKNQRVLVRWLANCYALRATTINAARNNNLRLIDQATKELFETAPPPPTDIQLIKHKVNAVSEVWGVAETVVKALGKSLPSGVGTALTLVDFVLSHTEEVKDNFRFPALSTFFSHLDGAVRTLGSELDHAEADYLKVVTAIQERIAGVDRTLLELYDVTQHSPDGDDSDPPASGRYAVDVNLVMEIAQHCYDVAEIYSGLLKNIATVSYADGQLAGRGVVPIAADTALIGLRGEVESFFQKSTARYLTAADRIKTAAKRYAESDAEQRDRFNATVKEWNLLGEGGPRQRGRIDLDPHKDGVQN</sequence>
<comment type="caution">
    <text evidence="2">The sequence shown here is derived from an EMBL/GenBank/DDBJ whole genome shotgun (WGS) entry which is preliminary data.</text>
</comment>
<gene>
    <name evidence="2" type="ORF">ACFORO_19570</name>
</gene>
<dbReference type="EMBL" id="JBHRWI010000022">
    <property type="protein sequence ID" value="MFC3512381.1"/>
    <property type="molecule type" value="Genomic_DNA"/>
</dbReference>
<dbReference type="Proteomes" id="UP001595764">
    <property type="component" value="Unassembled WGS sequence"/>
</dbReference>
<accession>A0ABV7QH03</accession>
<feature type="compositionally biased region" description="Basic and acidic residues" evidence="1">
    <location>
        <begin position="491"/>
        <end position="504"/>
    </location>
</feature>
<evidence type="ECO:0000313" key="2">
    <source>
        <dbReference type="EMBL" id="MFC3512381.1"/>
    </source>
</evidence>
<name>A0ABV7QH03_9PSEU</name>
<organism evidence="2 3">
    <name type="scientific">Amycolatopsis halotolerans</name>
    <dbReference type="NCBI Taxonomy" id="330083"/>
    <lineage>
        <taxon>Bacteria</taxon>
        <taxon>Bacillati</taxon>
        <taxon>Actinomycetota</taxon>
        <taxon>Actinomycetes</taxon>
        <taxon>Pseudonocardiales</taxon>
        <taxon>Pseudonocardiaceae</taxon>
        <taxon>Amycolatopsis</taxon>
    </lineage>
</organism>
<evidence type="ECO:0000256" key="1">
    <source>
        <dbReference type="SAM" id="MobiDB-lite"/>
    </source>
</evidence>